<organism evidence="1 2">
    <name type="scientific">Melipona bicolor</name>
    <dbReference type="NCBI Taxonomy" id="60889"/>
    <lineage>
        <taxon>Eukaryota</taxon>
        <taxon>Metazoa</taxon>
        <taxon>Ecdysozoa</taxon>
        <taxon>Arthropoda</taxon>
        <taxon>Hexapoda</taxon>
        <taxon>Insecta</taxon>
        <taxon>Pterygota</taxon>
        <taxon>Neoptera</taxon>
        <taxon>Endopterygota</taxon>
        <taxon>Hymenoptera</taxon>
        <taxon>Apocrita</taxon>
        <taxon>Aculeata</taxon>
        <taxon>Apoidea</taxon>
        <taxon>Anthophila</taxon>
        <taxon>Apidae</taxon>
        <taxon>Melipona</taxon>
    </lineage>
</organism>
<dbReference type="Proteomes" id="UP001177670">
    <property type="component" value="Unassembled WGS sequence"/>
</dbReference>
<name>A0AA40G424_9HYME</name>
<evidence type="ECO:0000313" key="1">
    <source>
        <dbReference type="EMBL" id="KAK1130562.1"/>
    </source>
</evidence>
<feature type="non-terminal residue" evidence="1">
    <location>
        <position position="95"/>
    </location>
</feature>
<protein>
    <submittedName>
        <fullName evidence="1">Uncharacterized protein</fullName>
    </submittedName>
</protein>
<feature type="non-terminal residue" evidence="1">
    <location>
        <position position="1"/>
    </location>
</feature>
<dbReference type="AlphaFoldDB" id="A0AA40G424"/>
<comment type="caution">
    <text evidence="1">The sequence shown here is derived from an EMBL/GenBank/DDBJ whole genome shotgun (WGS) entry which is preliminary data.</text>
</comment>
<evidence type="ECO:0000313" key="2">
    <source>
        <dbReference type="Proteomes" id="UP001177670"/>
    </source>
</evidence>
<dbReference type="EMBL" id="JAHYIQ010000007">
    <property type="protein sequence ID" value="KAK1130562.1"/>
    <property type="molecule type" value="Genomic_DNA"/>
</dbReference>
<gene>
    <name evidence="1" type="ORF">K0M31_018688</name>
</gene>
<accession>A0AA40G424</accession>
<proteinExistence type="predicted"/>
<keyword evidence="2" id="KW-1185">Reference proteome</keyword>
<reference evidence="1" key="1">
    <citation type="submission" date="2021-10" db="EMBL/GenBank/DDBJ databases">
        <title>Melipona bicolor Genome sequencing and assembly.</title>
        <authorList>
            <person name="Araujo N.S."/>
            <person name="Arias M.C."/>
        </authorList>
    </citation>
    <scope>NUCLEOTIDE SEQUENCE</scope>
    <source>
        <strain evidence="1">USP_2M_L1-L4_2017</strain>
        <tissue evidence="1">Whole body</tissue>
    </source>
</reference>
<sequence>KNFELIKEVRTCSKKIVCQRCKTCRGLKSIARCTDCFGVTAETFELVKNVKTCSKRLRVQLVEVLSLRRKVEVSSERTEERLGGSCCENCAWLLQ</sequence>